<organism evidence="5 6">
    <name type="scientific">Blastococcus tunisiensis</name>
    <dbReference type="NCBI Taxonomy" id="1798228"/>
    <lineage>
        <taxon>Bacteria</taxon>
        <taxon>Bacillati</taxon>
        <taxon>Actinomycetota</taxon>
        <taxon>Actinomycetes</taxon>
        <taxon>Geodermatophilales</taxon>
        <taxon>Geodermatophilaceae</taxon>
        <taxon>Blastococcus</taxon>
    </lineage>
</organism>
<dbReference type="Pfam" id="PF02463">
    <property type="entry name" value="SMC_N"/>
    <property type="match status" value="1"/>
</dbReference>
<dbReference type="SUPFAM" id="SSF52540">
    <property type="entry name" value="P-loop containing nucleoside triphosphate hydrolases"/>
    <property type="match status" value="1"/>
</dbReference>
<dbReference type="GO" id="GO:0009432">
    <property type="term" value="P:SOS response"/>
    <property type="evidence" value="ECO:0007669"/>
    <property type="project" value="UniProtKB-KW"/>
</dbReference>
<feature type="domain" description="RecF/RecN/SMC N-terminal" evidence="4">
    <location>
        <begin position="4"/>
        <end position="614"/>
    </location>
</feature>
<evidence type="ECO:0000256" key="1">
    <source>
        <dbReference type="ARBA" id="ARBA00022763"/>
    </source>
</evidence>
<reference evidence="6" key="1">
    <citation type="submission" date="2016-10" db="EMBL/GenBank/DDBJ databases">
        <authorList>
            <person name="Varghese N."/>
            <person name="Submissions S."/>
        </authorList>
    </citation>
    <scope>NUCLEOTIDE SEQUENCE [LARGE SCALE GENOMIC DNA]</scope>
    <source>
        <strain evidence="6">DSM 46838</strain>
    </source>
</reference>
<dbReference type="STRING" id="1798228.SAMN05216574_103340"/>
<keyword evidence="1" id="KW-0227">DNA damage</keyword>
<dbReference type="GO" id="GO:0006302">
    <property type="term" value="P:double-strand break repair"/>
    <property type="evidence" value="ECO:0007669"/>
    <property type="project" value="TreeGrafter"/>
</dbReference>
<dbReference type="AlphaFoldDB" id="A0A1I2AIU8"/>
<protein>
    <submittedName>
        <fullName evidence="5">RecF/RecN/SMC N terminal domain-containing protein</fullName>
    </submittedName>
</protein>
<keyword evidence="3" id="KW-0742">SOS response</keyword>
<evidence type="ECO:0000313" key="6">
    <source>
        <dbReference type="Proteomes" id="UP000198589"/>
    </source>
</evidence>
<proteinExistence type="predicted"/>
<dbReference type="RefSeq" id="WP_092195860.1">
    <property type="nucleotide sequence ID" value="NZ_FOND01000003.1"/>
</dbReference>
<dbReference type="Proteomes" id="UP000198589">
    <property type="component" value="Unassembled WGS sequence"/>
</dbReference>
<gene>
    <name evidence="5" type="ORF">SAMN05216574_103340</name>
</gene>
<dbReference type="InterPro" id="IPR027417">
    <property type="entry name" value="P-loop_NTPase"/>
</dbReference>
<dbReference type="PANTHER" id="PTHR32182:SF0">
    <property type="entry name" value="DNA REPLICATION AND REPAIR PROTEIN RECF"/>
    <property type="match status" value="1"/>
</dbReference>
<evidence type="ECO:0000259" key="4">
    <source>
        <dbReference type="Pfam" id="PF02463"/>
    </source>
</evidence>
<sequence>MIQVNAIHIEEFRGIRELALELDGKPFMICGPNGSGKSGVVDAIDFALTGNIARLSGAGTGLVSVLKHGPHVHRRDNASAAKVALTIRDTASGQTGVLTRNVKTANSFALTPDTPELRAAVERARLHPELTLSRREIIKYVVTEPGTRAQEVQALLKLDRIDQTRKLLMTARNKSSGEFNTAAAELKSAEETMRRHLDLSSLLTTEVTAEINKRRATLGLKPFEAVTIDTELEATADNGAAGPAFAQATAVRDVQALIDALAQPTELQSAVAKLKPLLDELAVDPSIRSALRHRNLVAAGLDLVTDAACPLCDLSWNDIEVLKAHLREKLSRSEAAADLERRILNAADAVRVAIRSIRELATTARPYAVSDGDKELPHRLQVWSEDLSNLGALLSTVDGVIDEQERVTGPLAVPAEITHGLTSLRAGLDAKPDQSATTRAQAFLTVAQERWTRVRLARAGLAKTQAAHTTAKTVYDTYCAVADEALTTLYKTVQDNFGSYYRQINADDESSFNAELEPSAGKLDLSVDFYGIGMFPPAAYHSEGHQDGMGVCLYLALVKQLLGQDFRFAVLDDVVMSVDRNHRRQFCTLLKEAFPEVQFIITTHDEVWARQMQSSGLIGRKSQARFHGWTVDGGPVYEQGGDIWSRIDADLGNDDVPGGAHKLRRYLEAITADIADATGARVAFRGDANYDLGELLAAVKGRHNELLKKAAGAANSWNNAAAKQRVQELKDERAKVIPAQEGESWAINKLVHNNDWAAMGKADFMPVLEASRQFLNLLTCSNSDCGSWVYVVGQPGNEDSLRCGCGTYNLNLRGR</sequence>
<evidence type="ECO:0000256" key="2">
    <source>
        <dbReference type="ARBA" id="ARBA00023204"/>
    </source>
</evidence>
<accession>A0A1I2AIU8</accession>
<dbReference type="Gene3D" id="3.40.50.300">
    <property type="entry name" value="P-loop containing nucleotide triphosphate hydrolases"/>
    <property type="match status" value="2"/>
</dbReference>
<dbReference type="InterPro" id="IPR003395">
    <property type="entry name" value="RecF/RecN/SMC_N"/>
</dbReference>
<dbReference type="PANTHER" id="PTHR32182">
    <property type="entry name" value="DNA REPLICATION AND REPAIR PROTEIN RECF"/>
    <property type="match status" value="1"/>
</dbReference>
<dbReference type="OrthoDB" id="9815944at2"/>
<dbReference type="EMBL" id="FOND01000003">
    <property type="protein sequence ID" value="SFE43925.1"/>
    <property type="molecule type" value="Genomic_DNA"/>
</dbReference>
<name>A0A1I2AIU8_9ACTN</name>
<keyword evidence="2" id="KW-0234">DNA repair</keyword>
<keyword evidence="6" id="KW-1185">Reference proteome</keyword>
<evidence type="ECO:0000313" key="5">
    <source>
        <dbReference type="EMBL" id="SFE43925.1"/>
    </source>
</evidence>
<evidence type="ECO:0000256" key="3">
    <source>
        <dbReference type="ARBA" id="ARBA00023236"/>
    </source>
</evidence>
<dbReference type="GO" id="GO:0000731">
    <property type="term" value="P:DNA synthesis involved in DNA repair"/>
    <property type="evidence" value="ECO:0007669"/>
    <property type="project" value="TreeGrafter"/>
</dbReference>